<feature type="compositionally biased region" description="Basic residues" evidence="1">
    <location>
        <begin position="53"/>
        <end position="65"/>
    </location>
</feature>
<dbReference type="GO" id="GO:0004553">
    <property type="term" value="F:hydrolase activity, hydrolyzing O-glycosyl compounds"/>
    <property type="evidence" value="ECO:0007669"/>
    <property type="project" value="InterPro"/>
</dbReference>
<comment type="caution">
    <text evidence="2">The sequence shown here is derived from an EMBL/GenBank/DDBJ whole genome shotgun (WGS) entry which is preliminary data.</text>
</comment>
<evidence type="ECO:0000256" key="1">
    <source>
        <dbReference type="SAM" id="MobiDB-lite"/>
    </source>
</evidence>
<gene>
    <name evidence="2" type="ORF">GCM10010260_57860</name>
</gene>
<dbReference type="InterPro" id="IPR036962">
    <property type="entry name" value="Glyco_hydro_3_N_sf"/>
</dbReference>
<sequence>MRARDDRVGLNAWAPTVNLLRHPLWGRDEEATAAALLAGVDSLTDHGTESGRIPHRGRGRWHRAC</sequence>
<proteinExistence type="predicted"/>
<organism evidence="2 3">
    <name type="scientific">Streptomyces filipinensis</name>
    <dbReference type="NCBI Taxonomy" id="66887"/>
    <lineage>
        <taxon>Bacteria</taxon>
        <taxon>Bacillati</taxon>
        <taxon>Actinomycetota</taxon>
        <taxon>Actinomycetes</taxon>
        <taxon>Kitasatosporales</taxon>
        <taxon>Streptomycetaceae</taxon>
        <taxon>Streptomyces</taxon>
    </lineage>
</organism>
<reference evidence="2" key="2">
    <citation type="submission" date="2020-09" db="EMBL/GenBank/DDBJ databases">
        <authorList>
            <person name="Sun Q."/>
            <person name="Ohkuma M."/>
        </authorList>
    </citation>
    <scope>NUCLEOTIDE SEQUENCE</scope>
    <source>
        <strain evidence="2">JCM 4369</strain>
    </source>
</reference>
<evidence type="ECO:0000313" key="3">
    <source>
        <dbReference type="Proteomes" id="UP000618795"/>
    </source>
</evidence>
<dbReference type="EMBL" id="BMTD01000014">
    <property type="protein sequence ID" value="GGV11571.1"/>
    <property type="molecule type" value="Genomic_DNA"/>
</dbReference>
<evidence type="ECO:0000313" key="2">
    <source>
        <dbReference type="EMBL" id="GGV11571.1"/>
    </source>
</evidence>
<dbReference type="Gene3D" id="3.20.20.300">
    <property type="entry name" value="Glycoside hydrolase, family 3, N-terminal domain"/>
    <property type="match status" value="1"/>
</dbReference>
<dbReference type="Proteomes" id="UP000618795">
    <property type="component" value="Unassembled WGS sequence"/>
</dbReference>
<protein>
    <submittedName>
        <fullName evidence="2">Uncharacterized protein</fullName>
    </submittedName>
</protein>
<accession>A0A918MDZ6</accession>
<feature type="region of interest" description="Disordered" evidence="1">
    <location>
        <begin position="44"/>
        <end position="65"/>
    </location>
</feature>
<name>A0A918MDZ6_9ACTN</name>
<keyword evidence="3" id="KW-1185">Reference proteome</keyword>
<reference evidence="2" key="1">
    <citation type="journal article" date="2014" name="Int. J. Syst. Evol. Microbiol.">
        <title>Complete genome sequence of Corynebacterium casei LMG S-19264T (=DSM 44701T), isolated from a smear-ripened cheese.</title>
        <authorList>
            <consortium name="US DOE Joint Genome Institute (JGI-PGF)"/>
            <person name="Walter F."/>
            <person name="Albersmeier A."/>
            <person name="Kalinowski J."/>
            <person name="Ruckert C."/>
        </authorList>
    </citation>
    <scope>NUCLEOTIDE SEQUENCE</scope>
    <source>
        <strain evidence="2">JCM 4369</strain>
    </source>
</reference>
<dbReference type="AlphaFoldDB" id="A0A918MDZ6"/>
<dbReference type="GO" id="GO:0005975">
    <property type="term" value="P:carbohydrate metabolic process"/>
    <property type="evidence" value="ECO:0007669"/>
    <property type="project" value="InterPro"/>
</dbReference>